<dbReference type="STRING" id="1522312.GCA_900177895_01331"/>
<protein>
    <submittedName>
        <fullName evidence="4">Uncharacterized protein</fullName>
    </submittedName>
</protein>
<keyword evidence="1" id="KW-0677">Repeat</keyword>
<dbReference type="InterPro" id="IPR019734">
    <property type="entry name" value="TPR_rpt"/>
</dbReference>
<dbReference type="Proteomes" id="UP000215450">
    <property type="component" value="Unassembled WGS sequence"/>
</dbReference>
<dbReference type="Gene3D" id="3.40.50.2000">
    <property type="entry name" value="Glycogen Phosphorylase B"/>
    <property type="match status" value="1"/>
</dbReference>
<organism evidence="4">
    <name type="scientific">Kingella negevensis</name>
    <dbReference type="NCBI Taxonomy" id="1522312"/>
    <lineage>
        <taxon>Bacteria</taxon>
        <taxon>Pseudomonadati</taxon>
        <taxon>Pseudomonadota</taxon>
        <taxon>Betaproteobacteria</taxon>
        <taxon>Neisseriales</taxon>
        <taxon>Neisseriaceae</taxon>
        <taxon>Kingella</taxon>
    </lineage>
</organism>
<sequence length="493" mass="55956">MTTLIDQAKQAFANQQFAQAIELGKQNLKDHPNDVITQELLIDSYYYTLNPQAVHDTAREMLAHNPNHAYAYFAIGCADSQVGRYEQALAHFQHAYALDKRPSYQTAILCTSQQLALQPEQQWAILQDYDRFLRQYPNDLGALANRAILLGDMGLHELAQQDLQRNLQLNKDPIQIAKASLNLGINKLRLGEYEEGWALFEHRWQAKHAAAQRPNWDTPIWQGEDIGNAPLLVCAEQGFGDNIQFVRYAIAAKQLGYNVTVLNQPQLEDLISGSLKKFGIPTISLNGEQPQGFSYYATMMSMPHLLRHKIGSQPVTGHGYLQTSPAYQQKWATKMQPEKTQPRIGIVWAGSPKHHRNLSRSITLNTIVPLLQFPTEFHCLQKDISPEDLAQIQQYPNLHTWAHEIQDFSDTAALAEQMDLVISVDTSVAHLAAAIGKPTWTLISHNPDYRWLLDRRDTPWYPSMTLFRQPENLSWGDVVAQILKELQGYFQAA</sequence>
<dbReference type="InterPro" id="IPR002201">
    <property type="entry name" value="Glyco_trans_9"/>
</dbReference>
<dbReference type="EMBL" id="FXUV01000011">
    <property type="protein sequence ID" value="SMQ11943.1"/>
    <property type="molecule type" value="Genomic_DNA"/>
</dbReference>
<evidence type="ECO:0000256" key="3">
    <source>
        <dbReference type="PROSITE-ProRule" id="PRU00339"/>
    </source>
</evidence>
<dbReference type="InterPro" id="IPR011990">
    <property type="entry name" value="TPR-like_helical_dom_sf"/>
</dbReference>
<reference evidence="5 6" key="2">
    <citation type="submission" date="2017-06" db="EMBL/GenBank/DDBJ databases">
        <authorList>
            <person name="Kim H.J."/>
            <person name="Triplett B.A."/>
        </authorList>
    </citation>
    <scope>NUCLEOTIDE SEQUENCE [LARGE SCALE GENOMIC DNA]</scope>
    <source>
        <strain evidence="5">Kingella_eburonensis</strain>
    </source>
</reference>
<evidence type="ECO:0000313" key="4">
    <source>
        <dbReference type="EMBL" id="SMQ11943.1"/>
    </source>
</evidence>
<dbReference type="Pfam" id="PF01075">
    <property type="entry name" value="Glyco_transf_9"/>
    <property type="match status" value="1"/>
</dbReference>
<evidence type="ECO:0000313" key="5">
    <source>
        <dbReference type="EMBL" id="SNB82462.1"/>
    </source>
</evidence>
<feature type="repeat" description="TPR" evidence="3">
    <location>
        <begin position="69"/>
        <end position="102"/>
    </location>
</feature>
<dbReference type="SUPFAM" id="SSF48452">
    <property type="entry name" value="TPR-like"/>
    <property type="match status" value="1"/>
</dbReference>
<accession>A0A238HDZ8</accession>
<keyword evidence="6" id="KW-1185">Reference proteome</keyword>
<dbReference type="AlphaFoldDB" id="A0A238HDZ8"/>
<name>A0A238HDZ8_9NEIS</name>
<dbReference type="SMART" id="SM00028">
    <property type="entry name" value="TPR"/>
    <property type="match status" value="2"/>
</dbReference>
<evidence type="ECO:0000313" key="6">
    <source>
        <dbReference type="Proteomes" id="UP000215450"/>
    </source>
</evidence>
<reference evidence="4" key="1">
    <citation type="submission" date="2017-05" db="EMBL/GenBank/DDBJ databases">
        <authorList>
            <person name="Song R."/>
            <person name="Chenine A.L."/>
            <person name="Ruprecht R.M."/>
        </authorList>
    </citation>
    <scope>NUCLEOTIDE SEQUENCE</scope>
    <source>
        <strain evidence="4">Kingella_eburonensis</strain>
    </source>
</reference>
<dbReference type="PROSITE" id="PS50005">
    <property type="entry name" value="TPR"/>
    <property type="match status" value="1"/>
</dbReference>
<dbReference type="PANTHER" id="PTHR44858:SF1">
    <property type="entry name" value="UDP-N-ACETYLGLUCOSAMINE--PEPTIDE N-ACETYLGLUCOSAMINYLTRANSFERASE SPINDLY-RELATED"/>
    <property type="match status" value="1"/>
</dbReference>
<dbReference type="SUPFAM" id="SSF53756">
    <property type="entry name" value="UDP-Glycosyltransferase/glycogen phosphorylase"/>
    <property type="match status" value="1"/>
</dbReference>
<evidence type="ECO:0000256" key="2">
    <source>
        <dbReference type="ARBA" id="ARBA00022803"/>
    </source>
</evidence>
<dbReference type="EMBL" id="FXUV02000065">
    <property type="protein sequence ID" value="SNB82462.1"/>
    <property type="molecule type" value="Genomic_DNA"/>
</dbReference>
<gene>
    <name evidence="5" type="ORF">KEBURONENSIS_00529</name>
    <name evidence="4" type="ORF">KEBURONENSIS_00949</name>
</gene>
<dbReference type="GO" id="GO:0016757">
    <property type="term" value="F:glycosyltransferase activity"/>
    <property type="evidence" value="ECO:0007669"/>
    <property type="project" value="InterPro"/>
</dbReference>
<dbReference type="Gene3D" id="1.25.40.10">
    <property type="entry name" value="Tetratricopeptide repeat domain"/>
    <property type="match status" value="2"/>
</dbReference>
<dbReference type="InterPro" id="IPR050498">
    <property type="entry name" value="Ycf3"/>
</dbReference>
<keyword evidence="2 3" id="KW-0802">TPR repeat</keyword>
<dbReference type="PANTHER" id="PTHR44858">
    <property type="entry name" value="TETRATRICOPEPTIDE REPEAT PROTEIN 6"/>
    <property type="match status" value="1"/>
</dbReference>
<dbReference type="RefSeq" id="WP_095062058.1">
    <property type="nucleotide sequence ID" value="NZ_FXUV02000065.1"/>
</dbReference>
<evidence type="ECO:0000256" key="1">
    <source>
        <dbReference type="ARBA" id="ARBA00022737"/>
    </source>
</evidence>
<proteinExistence type="predicted"/>